<dbReference type="PANTHER" id="PTHR43286">
    <property type="entry name" value="ENDONUCLEASE III-LIKE PROTEIN 1"/>
    <property type="match status" value="1"/>
</dbReference>
<keyword evidence="11" id="KW-0540">Nuclease</keyword>
<dbReference type="EC" id="4.2.99.18" evidence="9"/>
<keyword evidence="5 9" id="KW-0234">DNA repair</keyword>
<comment type="similarity">
    <text evidence="1 9">Belongs to the Nth/MutY family.</text>
</comment>
<proteinExistence type="inferred from homology"/>
<dbReference type="GO" id="GO:0003677">
    <property type="term" value="F:DNA binding"/>
    <property type="evidence" value="ECO:0007669"/>
    <property type="project" value="UniProtKB-UniRule"/>
</dbReference>
<dbReference type="GO" id="GO:0046872">
    <property type="term" value="F:metal ion binding"/>
    <property type="evidence" value="ECO:0007669"/>
    <property type="project" value="UniProtKB-KW"/>
</dbReference>
<dbReference type="GO" id="GO:0006285">
    <property type="term" value="P:base-excision repair, AP site formation"/>
    <property type="evidence" value="ECO:0007669"/>
    <property type="project" value="TreeGrafter"/>
</dbReference>
<dbReference type="InterPro" id="IPR011257">
    <property type="entry name" value="DNA_glycosylase"/>
</dbReference>
<dbReference type="EMBL" id="LT671858">
    <property type="protein sequence ID" value="SIM39646.1"/>
    <property type="molecule type" value="Genomic_DNA"/>
</dbReference>
<dbReference type="GO" id="GO:0141016">
    <property type="term" value="F:G/T mismatch-specific thymine-DNA glycosylase activity"/>
    <property type="evidence" value="ECO:0007669"/>
    <property type="project" value="UniProtKB-EC"/>
</dbReference>
<dbReference type="PANTHER" id="PTHR43286:SF1">
    <property type="entry name" value="ENDONUCLEASE III-LIKE PROTEIN 1"/>
    <property type="match status" value="1"/>
</dbReference>
<evidence type="ECO:0000313" key="12">
    <source>
        <dbReference type="Proteomes" id="UP000195607"/>
    </source>
</evidence>
<keyword evidence="3 9" id="KW-0227">DNA damage</keyword>
<dbReference type="InterPro" id="IPR023170">
    <property type="entry name" value="HhH_base_excis_C"/>
</dbReference>
<evidence type="ECO:0000259" key="10">
    <source>
        <dbReference type="SMART" id="SM00478"/>
    </source>
</evidence>
<dbReference type="HAMAP" id="MF_00942">
    <property type="entry name" value="Nth"/>
    <property type="match status" value="1"/>
</dbReference>
<dbReference type="AlphaFoldDB" id="A0A1N5SU70"/>
<dbReference type="InterPro" id="IPR003265">
    <property type="entry name" value="HhH-GPD_domain"/>
</dbReference>
<feature type="binding site" evidence="9">
    <location>
        <position position="191"/>
    </location>
    <ligand>
        <name>[4Fe-4S] cluster</name>
        <dbReference type="ChEBI" id="CHEBI:49883"/>
    </ligand>
</feature>
<keyword evidence="7 9" id="KW-0326">Glycosidase</keyword>
<dbReference type="GO" id="GO:0006289">
    <property type="term" value="P:nucleotide-excision repair"/>
    <property type="evidence" value="ECO:0007669"/>
    <property type="project" value="TreeGrafter"/>
</dbReference>
<evidence type="ECO:0000256" key="7">
    <source>
        <dbReference type="ARBA" id="ARBA00023295"/>
    </source>
</evidence>
<dbReference type="GO" id="GO:0140078">
    <property type="term" value="F:class I DNA-(apurinic or apyrimidinic site) endonuclease activity"/>
    <property type="evidence" value="ECO:0007669"/>
    <property type="project" value="UniProtKB-EC"/>
</dbReference>
<protein>
    <recommendedName>
        <fullName evidence="9">Endonuclease III</fullName>
        <ecNumber evidence="9">4.2.99.18</ecNumber>
    </recommendedName>
    <alternativeName>
        <fullName evidence="9">DNA-(apurinic or apyrimidinic site) lyase</fullName>
    </alternativeName>
</protein>
<dbReference type="CDD" id="cd00056">
    <property type="entry name" value="ENDO3c"/>
    <property type="match status" value="1"/>
</dbReference>
<dbReference type="GeneID" id="41587658"/>
<dbReference type="GO" id="GO:0051539">
    <property type="term" value="F:4 iron, 4 sulfur cluster binding"/>
    <property type="evidence" value="ECO:0007669"/>
    <property type="project" value="UniProtKB-UniRule"/>
</dbReference>
<accession>A0A1N5SU70</accession>
<comment type="catalytic activity">
    <reaction evidence="8">
        <text>Hydrolyzes mismatched double-stranded DNA and polynucleotides, releasing free thymine.</text>
        <dbReference type="EC" id="3.2.2.29"/>
    </reaction>
</comment>
<keyword evidence="11" id="KW-0255">Endonuclease</keyword>
<keyword evidence="4 9" id="KW-0378">Hydrolase</keyword>
<feature type="domain" description="HhH-GPD" evidence="10">
    <location>
        <begin position="42"/>
        <end position="189"/>
    </location>
</feature>
<keyword evidence="6 9" id="KW-0456">Lyase</keyword>
<organism evidence="11 12">
    <name type="scientific">Cuniculiplasma divulgatum</name>
    <dbReference type="NCBI Taxonomy" id="1673428"/>
    <lineage>
        <taxon>Archaea</taxon>
        <taxon>Methanobacteriati</taxon>
        <taxon>Thermoplasmatota</taxon>
        <taxon>Thermoplasmata</taxon>
        <taxon>Thermoplasmatales</taxon>
        <taxon>Cuniculiplasmataceae</taxon>
        <taxon>Cuniculiplasma</taxon>
    </lineage>
</organism>
<keyword evidence="9" id="KW-0408">Iron</keyword>
<keyword evidence="9" id="KW-0479">Metal-binding</keyword>
<dbReference type="Pfam" id="PF00730">
    <property type="entry name" value="HhH-GPD"/>
    <property type="match status" value="1"/>
</dbReference>
<comment type="function">
    <text evidence="9">DNA repair enzyme that has both DNA N-glycosylase activity and AP-lyase activity. The DNA N-glycosylase activity releases various damaged pyrimidines from DNA by cleaving the N-glycosidic bond, leaving an AP (apurinic/apyrimidinic) site. The AP-lyase activity cleaves the phosphodiester bond 3' to the AP site by a beta-elimination, leaving a 3'-terminal unsaturated sugar and a product with a terminal 5'-phosphate.</text>
</comment>
<evidence type="ECO:0000256" key="6">
    <source>
        <dbReference type="ARBA" id="ARBA00023239"/>
    </source>
</evidence>
<dbReference type="PIRSF" id="PIRSF001435">
    <property type="entry name" value="Nth"/>
    <property type="match status" value="1"/>
</dbReference>
<name>A0A1N5SU70_9ARCH</name>
<evidence type="ECO:0000256" key="8">
    <source>
        <dbReference type="ARBA" id="ARBA00052915"/>
    </source>
</evidence>
<feature type="binding site" evidence="9">
    <location>
        <position position="201"/>
    </location>
    <ligand>
        <name>[4Fe-4S] cluster</name>
        <dbReference type="ChEBI" id="CHEBI:49883"/>
    </ligand>
</feature>
<evidence type="ECO:0000256" key="4">
    <source>
        <dbReference type="ARBA" id="ARBA00022801"/>
    </source>
</evidence>
<evidence type="ECO:0000313" key="11">
    <source>
        <dbReference type="EMBL" id="SIM39646.1"/>
    </source>
</evidence>
<dbReference type="InterPro" id="IPR005759">
    <property type="entry name" value="Nth"/>
</dbReference>
<dbReference type="RefSeq" id="WP_021789176.1">
    <property type="nucleotide sequence ID" value="NZ_LT671858.1"/>
</dbReference>
<comment type="cofactor">
    <cofactor evidence="9">
        <name>[4Fe-4S] cluster</name>
        <dbReference type="ChEBI" id="CHEBI:49883"/>
    </cofactor>
    <text evidence="9">Binds 1 [4Fe-4S] cluster.</text>
</comment>
<keyword evidence="2 9" id="KW-0004">4Fe-4S</keyword>
<dbReference type="Proteomes" id="UP000195607">
    <property type="component" value="Chromosome I"/>
</dbReference>
<evidence type="ECO:0000256" key="3">
    <source>
        <dbReference type="ARBA" id="ARBA00022763"/>
    </source>
</evidence>
<evidence type="ECO:0000256" key="5">
    <source>
        <dbReference type="ARBA" id="ARBA00023204"/>
    </source>
</evidence>
<feature type="binding site" evidence="9">
    <location>
        <position position="198"/>
    </location>
    <ligand>
        <name>[4Fe-4S] cluster</name>
        <dbReference type="ChEBI" id="CHEBI:49883"/>
    </ligand>
</feature>
<keyword evidence="9" id="KW-0411">Iron-sulfur</keyword>
<dbReference type="SMART" id="SM00478">
    <property type="entry name" value="ENDO3c"/>
    <property type="match status" value="1"/>
</dbReference>
<dbReference type="FunFam" id="1.10.340.30:FF:000001">
    <property type="entry name" value="Endonuclease III"/>
    <property type="match status" value="1"/>
</dbReference>
<dbReference type="GO" id="GO:0000703">
    <property type="term" value="F:oxidized pyrimidine nucleobase lesion DNA N-glycosylase activity"/>
    <property type="evidence" value="ECO:0007669"/>
    <property type="project" value="TreeGrafter"/>
</dbReference>
<evidence type="ECO:0000256" key="9">
    <source>
        <dbReference type="HAMAP-Rule" id="MF_00942"/>
    </source>
</evidence>
<evidence type="ECO:0000256" key="2">
    <source>
        <dbReference type="ARBA" id="ARBA00022485"/>
    </source>
</evidence>
<reference evidence="11 12" key="1">
    <citation type="submission" date="2016-04" db="EMBL/GenBank/DDBJ databases">
        <authorList>
            <person name="Evans L.H."/>
            <person name="Alamgir A."/>
            <person name="Owens N."/>
            <person name="Weber N.D."/>
            <person name="Virtaneva K."/>
            <person name="Barbian K."/>
            <person name="Babar A."/>
            <person name="Rosenke K."/>
        </authorList>
    </citation>
    <scope>NUCLEOTIDE SEQUENCE [LARGE SCALE GENOMIC DNA]</scope>
    <source>
        <strain evidence="12">S5(T) (JCM 30642 \VKM B-2941)</strain>
    </source>
</reference>
<keyword evidence="9" id="KW-0238">DNA-binding</keyword>
<gene>
    <name evidence="9" type="primary">nth</name>
    <name evidence="11" type="ORF">CSP5_0356</name>
</gene>
<dbReference type="Pfam" id="PF00633">
    <property type="entry name" value="HHH"/>
    <property type="match status" value="1"/>
</dbReference>
<sequence>MVSNRGDDKANVSRIIELMEQQSPPHHFEFSDPFWVLITTIMSHRTKDEVTDKAARGLYERYHDCNGLSKAEYDDVLTIINKVGFKTVKAARVIEAAKYLKNRYNCQVPRSIEELTEIKGVGRKTANVVLSDGFGIPAIAVDTHVQRISTRIGWSDSSDPDVTEMKLRSLIPEKLWLGLNPMMVEFGKKICRPVGPKCEQCNVSEYCKFFKTQKKKKDEMKKSQTGKN</sequence>
<dbReference type="InterPro" id="IPR000445">
    <property type="entry name" value="HhH_motif"/>
</dbReference>
<dbReference type="Gene3D" id="1.10.340.30">
    <property type="entry name" value="Hypothetical protein, domain 2"/>
    <property type="match status" value="1"/>
</dbReference>
<dbReference type="Gene3D" id="1.10.1670.10">
    <property type="entry name" value="Helix-hairpin-Helix base-excision DNA repair enzymes (C-terminal)"/>
    <property type="match status" value="1"/>
</dbReference>
<feature type="binding site" evidence="9">
    <location>
        <position position="207"/>
    </location>
    <ligand>
        <name>[4Fe-4S] cluster</name>
        <dbReference type="ChEBI" id="CHEBI:49883"/>
    </ligand>
</feature>
<dbReference type="SUPFAM" id="SSF48150">
    <property type="entry name" value="DNA-glycosylase"/>
    <property type="match status" value="1"/>
</dbReference>
<evidence type="ECO:0000256" key="1">
    <source>
        <dbReference type="ARBA" id="ARBA00008343"/>
    </source>
</evidence>
<comment type="catalytic activity">
    <reaction evidence="9">
        <text>2'-deoxyribonucleotide-(2'-deoxyribose 5'-phosphate)-2'-deoxyribonucleotide-DNA = a 3'-end 2'-deoxyribonucleotide-(2,3-dehydro-2,3-deoxyribose 5'-phosphate)-DNA + a 5'-end 5'-phospho-2'-deoxyribonucleoside-DNA + H(+)</text>
        <dbReference type="Rhea" id="RHEA:66592"/>
        <dbReference type="Rhea" id="RHEA-COMP:13180"/>
        <dbReference type="Rhea" id="RHEA-COMP:16897"/>
        <dbReference type="Rhea" id="RHEA-COMP:17067"/>
        <dbReference type="ChEBI" id="CHEBI:15378"/>
        <dbReference type="ChEBI" id="CHEBI:136412"/>
        <dbReference type="ChEBI" id="CHEBI:157695"/>
        <dbReference type="ChEBI" id="CHEBI:167181"/>
        <dbReference type="EC" id="4.2.99.18"/>
    </reaction>
</comment>